<dbReference type="GO" id="GO:0032469">
    <property type="term" value="P:endoplasmic reticulum calcium ion homeostasis"/>
    <property type="evidence" value="ECO:0007669"/>
    <property type="project" value="InterPro"/>
</dbReference>
<evidence type="ECO:0000256" key="11">
    <source>
        <dbReference type="ARBA" id="ARBA00023065"/>
    </source>
</evidence>
<evidence type="ECO:0000256" key="3">
    <source>
        <dbReference type="ARBA" id="ARBA00022448"/>
    </source>
</evidence>
<reference evidence="15" key="1">
    <citation type="submission" date="2014-03" db="EMBL/GenBank/DDBJ databases">
        <authorList>
            <person name="Aksoy S."/>
            <person name="Warren W."/>
            <person name="Wilson R.K."/>
        </authorList>
    </citation>
    <scope>NUCLEOTIDE SEQUENCE [LARGE SCALE GENOMIC DNA]</scope>
    <source>
        <strain evidence="15">IAEA</strain>
    </source>
</reference>
<dbReference type="InterPro" id="IPR002809">
    <property type="entry name" value="EMC3/TMCO1"/>
</dbReference>
<evidence type="ECO:0000256" key="5">
    <source>
        <dbReference type="ARBA" id="ARBA00022673"/>
    </source>
</evidence>
<keyword evidence="9" id="KW-1133">Transmembrane helix</keyword>
<dbReference type="STRING" id="37001.A0A1A9WNK6"/>
<evidence type="ECO:0000256" key="2">
    <source>
        <dbReference type="ARBA" id="ARBA00006537"/>
    </source>
</evidence>
<evidence type="ECO:0000256" key="1">
    <source>
        <dbReference type="ARBA" id="ARBA00004477"/>
    </source>
</evidence>
<dbReference type="PANTHER" id="PTHR20917:SF0">
    <property type="entry name" value="CALCIUM LOAD-ACTIVATED CALCIUM CHANNEL"/>
    <property type="match status" value="1"/>
</dbReference>
<keyword evidence="6" id="KW-0812">Transmembrane</keyword>
<reference evidence="14" key="2">
    <citation type="submission" date="2020-05" db="UniProtKB">
        <authorList>
            <consortium name="EnsemblMetazoa"/>
        </authorList>
    </citation>
    <scope>IDENTIFICATION</scope>
    <source>
        <strain evidence="14">IAEA</strain>
    </source>
</reference>
<organism evidence="14 15">
    <name type="scientific">Glossina brevipalpis</name>
    <dbReference type="NCBI Taxonomy" id="37001"/>
    <lineage>
        <taxon>Eukaryota</taxon>
        <taxon>Metazoa</taxon>
        <taxon>Ecdysozoa</taxon>
        <taxon>Arthropoda</taxon>
        <taxon>Hexapoda</taxon>
        <taxon>Insecta</taxon>
        <taxon>Pterygota</taxon>
        <taxon>Neoptera</taxon>
        <taxon>Endopterygota</taxon>
        <taxon>Diptera</taxon>
        <taxon>Brachycera</taxon>
        <taxon>Muscomorpha</taxon>
        <taxon>Hippoboscoidea</taxon>
        <taxon>Glossinidae</taxon>
        <taxon>Glossina</taxon>
    </lineage>
</organism>
<evidence type="ECO:0000256" key="10">
    <source>
        <dbReference type="ARBA" id="ARBA00023054"/>
    </source>
</evidence>
<evidence type="ECO:0000256" key="7">
    <source>
        <dbReference type="ARBA" id="ARBA00022824"/>
    </source>
</evidence>
<evidence type="ECO:0000256" key="8">
    <source>
        <dbReference type="ARBA" id="ARBA00022837"/>
    </source>
</evidence>
<dbReference type="InterPro" id="IPR008559">
    <property type="entry name" value="TMCO1"/>
</dbReference>
<keyword evidence="7" id="KW-0256">Endoplasmic reticulum</keyword>
<keyword evidence="13" id="KW-0407">Ion channel</keyword>
<dbReference type="GO" id="GO:0005262">
    <property type="term" value="F:calcium channel activity"/>
    <property type="evidence" value="ECO:0007669"/>
    <property type="project" value="UniProtKB-KW"/>
</dbReference>
<keyword evidence="8" id="KW-0106">Calcium</keyword>
<evidence type="ECO:0000256" key="4">
    <source>
        <dbReference type="ARBA" id="ARBA00022568"/>
    </source>
</evidence>
<evidence type="ECO:0000256" key="9">
    <source>
        <dbReference type="ARBA" id="ARBA00022989"/>
    </source>
</evidence>
<keyword evidence="3" id="KW-0813">Transport</keyword>
<dbReference type="AlphaFoldDB" id="A0A1A9WNK6"/>
<keyword evidence="5" id="KW-0107">Calcium channel</keyword>
<evidence type="ECO:0000256" key="6">
    <source>
        <dbReference type="ARBA" id="ARBA00022692"/>
    </source>
</evidence>
<evidence type="ECO:0000256" key="13">
    <source>
        <dbReference type="ARBA" id="ARBA00023303"/>
    </source>
</evidence>
<name>A0A1A9WNK6_9MUSC</name>
<dbReference type="GO" id="GO:0005789">
    <property type="term" value="C:endoplasmic reticulum membrane"/>
    <property type="evidence" value="ECO:0007669"/>
    <property type="project" value="UniProtKB-SubCell"/>
</dbReference>
<comment type="subcellular location">
    <subcellularLocation>
        <location evidence="1">Endoplasmic reticulum membrane</location>
        <topology evidence="1">Multi-pass membrane protein</topology>
    </subcellularLocation>
</comment>
<keyword evidence="15" id="KW-1185">Reference proteome</keyword>
<keyword evidence="10" id="KW-0175">Coiled coil</keyword>
<sequence length="111" mass="12146">MLYISAQEIYLYVTLRSLSLVTSIVCKKLLVSGCLSKQTGSVTGGPRTSQKGLHHRNLSGEDYTDCSFISLHILCTISTKQNIQKLFGFAPSRAASKQEGGIFETTPAQFK</sequence>
<proteinExistence type="inferred from homology"/>
<dbReference type="VEuPathDB" id="VectorBase:GBRI026221"/>
<evidence type="ECO:0000256" key="12">
    <source>
        <dbReference type="ARBA" id="ARBA00023136"/>
    </source>
</evidence>
<keyword evidence="12" id="KW-0472">Membrane</keyword>
<keyword evidence="11" id="KW-0406">Ion transport</keyword>
<accession>A0A1A9WNK6</accession>
<protein>
    <submittedName>
        <fullName evidence="14">Uncharacterized protein</fullName>
    </submittedName>
</protein>
<comment type="similarity">
    <text evidence="2">Belongs to the TMCO1 family.</text>
</comment>
<dbReference type="Pfam" id="PF01956">
    <property type="entry name" value="EMC3_TMCO1"/>
    <property type="match status" value="1"/>
</dbReference>
<dbReference type="Proteomes" id="UP000091820">
    <property type="component" value="Unassembled WGS sequence"/>
</dbReference>
<evidence type="ECO:0000313" key="15">
    <source>
        <dbReference type="Proteomes" id="UP000091820"/>
    </source>
</evidence>
<dbReference type="EnsemblMetazoa" id="GBRI026221-RA">
    <property type="protein sequence ID" value="GBRI026221-PA"/>
    <property type="gene ID" value="GBRI026221"/>
</dbReference>
<evidence type="ECO:0000313" key="14">
    <source>
        <dbReference type="EnsemblMetazoa" id="GBRI026221-PA"/>
    </source>
</evidence>
<dbReference type="PANTHER" id="PTHR20917">
    <property type="entry name" value="PNAS-RELATED"/>
    <property type="match status" value="1"/>
</dbReference>
<keyword evidence="4" id="KW-0109">Calcium transport</keyword>